<dbReference type="Pfam" id="PF01512">
    <property type="entry name" value="Complex1_51K"/>
    <property type="match status" value="1"/>
</dbReference>
<sequence>MLALIEQLKLGAMWDFPGGIHPPENKHQSNQTPIEPASIPFEVIIPVKQHIGQQGELLVQVGDTVQKGQPLTRADLSMIVPVHASTSGVVSAIEPRVIAHPSGLKDLCVVITPDNCDRWGEKHALTDYKSQEPTALIEHIRQAGIAGLGGAGFPTARKLQSAIAQTDLLIINAAECEPYITADDRLMQDYAQEVIEGVRILQWILKPSLCVIAIEDNKPEAIHALHHALGQYEGIMIRVIPTKYPSGGEKQLIKILTNKEVPSGGIPADIGVLVQNVGTAFAIKRAIIDGEPLIERVVTLTGNSMGKPGNVWARIGTPVEHLLQRFFYRPEKKQARLILGGPMMGFTLNDVMAPISKTSNCILAPKRKELPEHNAELSCIRCSSCADACPQSLLPQQLYWYSKSQDYDKCESYNLNDCIECGACAYVCPSEIPLVQYYRQAKAEIKQRKVDADKSDRAKQRFEAKKARVEREKAARAERFGQAAQTRQQSSQDSAAIAAAIARAKTVKLTPSSDVKPAVAAAIARAKAKQAQLSEAPSEQDASTQNAANDMAAKREARKAEARARKAQKAAMTVTESPQSSEPTDITDKPAAKNAAVAAAIARAKAKKAQQEQEQEQEQEQKVSSNHETDAKQAAVAAAVARAKARKAAQSQQPALETDTKSNDVNAADSKKSAVAAAVARAKARKAAQQASTVEAQLTSTETHTETDKPAEAEGLNQSPPSHAASVNAESADHPADAKKAAVAAAVARAKARKAAQQASTADAQLTSTETHAEADKPVEAEGLDESPPSHAASVNAESADHPADAKKAAVAAAIARAKARKAAQQKAQSSNSLEDDA</sequence>
<dbReference type="HAMAP" id="MF_00461">
    <property type="entry name" value="RsxC_RnfC"/>
    <property type="match status" value="1"/>
</dbReference>
<feature type="binding site" evidence="8">
    <location>
        <position position="385"/>
    </location>
    <ligand>
        <name>[4Fe-4S] cluster</name>
        <dbReference type="ChEBI" id="CHEBI:49883"/>
        <label>1</label>
    </ligand>
</feature>
<keyword evidence="8" id="KW-1003">Cell membrane</keyword>
<evidence type="ECO:0000313" key="11">
    <source>
        <dbReference type="EMBL" id="CAH0533066.1"/>
    </source>
</evidence>
<evidence type="ECO:0000256" key="4">
    <source>
        <dbReference type="ARBA" id="ARBA00022737"/>
    </source>
</evidence>
<dbReference type="PANTHER" id="PTHR43034">
    <property type="entry name" value="ION-TRANSLOCATING OXIDOREDUCTASE COMPLEX SUBUNIT C"/>
    <property type="match status" value="1"/>
</dbReference>
<feature type="compositionally biased region" description="Low complexity" evidence="9">
    <location>
        <begin position="592"/>
        <end position="603"/>
    </location>
</feature>
<feature type="region of interest" description="Disordered" evidence="9">
    <location>
        <begin position="531"/>
        <end position="838"/>
    </location>
</feature>
<dbReference type="InterPro" id="IPR017900">
    <property type="entry name" value="4Fe4S_Fe_S_CS"/>
</dbReference>
<comment type="similarity">
    <text evidence="8">Belongs to the 4Fe4S bacterial-type ferredoxin family. RnfC subfamily.</text>
</comment>
<feature type="domain" description="4Fe-4S ferredoxin-type" evidence="10">
    <location>
        <begin position="369"/>
        <end position="399"/>
    </location>
</feature>
<proteinExistence type="inferred from homology"/>
<dbReference type="PROSITE" id="PS00198">
    <property type="entry name" value="4FE4S_FER_1"/>
    <property type="match status" value="1"/>
</dbReference>
<dbReference type="PROSITE" id="PS51379">
    <property type="entry name" value="4FE4S_FER_2"/>
    <property type="match status" value="2"/>
</dbReference>
<dbReference type="Gene3D" id="3.40.50.11540">
    <property type="entry name" value="NADH-ubiquinone oxidoreductase 51kDa subunit"/>
    <property type="match status" value="1"/>
</dbReference>
<accession>A0ABN8DSW7</accession>
<organism evidence="11 12">
    <name type="scientific">Vibrio stylophorae</name>
    <dbReference type="NCBI Taxonomy" id="659351"/>
    <lineage>
        <taxon>Bacteria</taxon>
        <taxon>Pseudomonadati</taxon>
        <taxon>Pseudomonadota</taxon>
        <taxon>Gammaproteobacteria</taxon>
        <taxon>Vibrionales</taxon>
        <taxon>Vibrionaceae</taxon>
        <taxon>Vibrio</taxon>
    </lineage>
</organism>
<keyword evidence="12" id="KW-1185">Reference proteome</keyword>
<dbReference type="SUPFAM" id="SSF46548">
    <property type="entry name" value="alpha-helical ferredoxin"/>
    <property type="match status" value="1"/>
</dbReference>
<feature type="domain" description="4Fe-4S ferredoxin-type" evidence="10">
    <location>
        <begin position="409"/>
        <end position="438"/>
    </location>
</feature>
<dbReference type="Gene3D" id="3.30.70.20">
    <property type="match status" value="1"/>
</dbReference>
<feature type="binding site" evidence="8">
    <location>
        <position position="424"/>
    </location>
    <ligand>
        <name>[4Fe-4S] cluster</name>
        <dbReference type="ChEBI" id="CHEBI:49883"/>
        <label>2</label>
    </ligand>
</feature>
<evidence type="ECO:0000256" key="2">
    <source>
        <dbReference type="ARBA" id="ARBA00022485"/>
    </source>
</evidence>
<feature type="compositionally biased region" description="Basic and acidic residues" evidence="9">
    <location>
        <begin position="731"/>
        <end position="740"/>
    </location>
</feature>
<evidence type="ECO:0000259" key="10">
    <source>
        <dbReference type="PROSITE" id="PS51379"/>
    </source>
</evidence>
<keyword evidence="5 8" id="KW-0249">Electron transport</keyword>
<feature type="compositionally biased region" description="Basic and acidic residues" evidence="9">
    <location>
        <begin position="703"/>
        <end position="712"/>
    </location>
</feature>
<feature type="binding site" evidence="8">
    <location>
        <position position="421"/>
    </location>
    <ligand>
        <name>[4Fe-4S] cluster</name>
        <dbReference type="ChEBI" id="CHEBI:49883"/>
        <label>2</label>
    </ligand>
</feature>
<comment type="cofactor">
    <cofactor evidence="8">
        <name>[4Fe-4S] cluster</name>
        <dbReference type="ChEBI" id="CHEBI:49883"/>
    </cofactor>
    <text evidence="8">Binds 2 [4Fe-4S] clusters per subunit.</text>
</comment>
<comment type="subcellular location">
    <subcellularLocation>
        <location evidence="8">Cell inner membrane</location>
        <topology evidence="8">Peripheral membrane protein</topology>
    </subcellularLocation>
</comment>
<feature type="compositionally biased region" description="Basic and acidic residues" evidence="9">
    <location>
        <begin position="552"/>
        <end position="564"/>
    </location>
</feature>
<dbReference type="EMBL" id="CAKLDI010000001">
    <property type="protein sequence ID" value="CAH0533066.1"/>
    <property type="molecule type" value="Genomic_DNA"/>
</dbReference>
<dbReference type="InterPro" id="IPR017896">
    <property type="entry name" value="4Fe4S_Fe-S-bd"/>
</dbReference>
<evidence type="ECO:0000256" key="5">
    <source>
        <dbReference type="ARBA" id="ARBA00022982"/>
    </source>
</evidence>
<keyword evidence="8" id="KW-1278">Translocase</keyword>
<dbReference type="InterPro" id="IPR026902">
    <property type="entry name" value="RnfC_N"/>
</dbReference>
<dbReference type="InterPro" id="IPR037225">
    <property type="entry name" value="Nuo51_FMN-bd_sf"/>
</dbReference>
<feature type="compositionally biased region" description="Low complexity" evidence="9">
    <location>
        <begin position="741"/>
        <end position="764"/>
    </location>
</feature>
<evidence type="ECO:0000313" key="12">
    <source>
        <dbReference type="Proteomes" id="UP000838672"/>
    </source>
</evidence>
<feature type="binding site" evidence="8">
    <location>
        <position position="389"/>
    </location>
    <ligand>
        <name>[4Fe-4S] cluster</name>
        <dbReference type="ChEBI" id="CHEBI:49883"/>
        <label>2</label>
    </ligand>
</feature>
<keyword evidence="4 8" id="KW-0677">Repeat</keyword>
<comment type="caution">
    <text evidence="11">The sequence shown here is derived from an EMBL/GenBank/DDBJ whole genome shotgun (WGS) entry which is preliminary data.</text>
</comment>
<keyword evidence="8" id="KW-0997">Cell inner membrane</keyword>
<keyword evidence="8" id="KW-0472">Membrane</keyword>
<feature type="compositionally biased region" description="Polar residues" evidence="9">
    <location>
        <begin position="692"/>
        <end position="702"/>
    </location>
</feature>
<feature type="compositionally biased region" description="Basic and acidic residues" evidence="9">
    <location>
        <begin position="771"/>
        <end position="780"/>
    </location>
</feature>
<keyword evidence="1 8" id="KW-0813">Transport</keyword>
<keyword evidence="3 8" id="KW-0479">Metal-binding</keyword>
<dbReference type="InterPro" id="IPR010208">
    <property type="entry name" value="Ion_transpt_RnfC/RsxC"/>
</dbReference>
<dbReference type="NCBIfam" id="TIGR01945">
    <property type="entry name" value="rnfC"/>
    <property type="match status" value="1"/>
</dbReference>
<feature type="compositionally biased region" description="Polar residues" evidence="9">
    <location>
        <begin position="532"/>
        <end position="548"/>
    </location>
</feature>
<evidence type="ECO:0000256" key="1">
    <source>
        <dbReference type="ARBA" id="ARBA00022448"/>
    </source>
</evidence>
<dbReference type="Proteomes" id="UP000838672">
    <property type="component" value="Unassembled WGS sequence"/>
</dbReference>
<dbReference type="EC" id="7.-.-.-" evidence="8"/>
<keyword evidence="6 8" id="KW-0408">Iron</keyword>
<feature type="binding site" evidence="8">
    <location>
        <position position="428"/>
    </location>
    <ligand>
        <name>[4Fe-4S] cluster</name>
        <dbReference type="ChEBI" id="CHEBI:49883"/>
        <label>1</label>
    </ligand>
</feature>
<dbReference type="RefSeq" id="WP_237465278.1">
    <property type="nucleotide sequence ID" value="NZ_CAKLDI010000001.1"/>
</dbReference>
<evidence type="ECO:0000256" key="8">
    <source>
        <dbReference type="HAMAP-Rule" id="MF_00461"/>
    </source>
</evidence>
<dbReference type="SUPFAM" id="SSF142019">
    <property type="entry name" value="Nqo1 FMN-binding domain-like"/>
    <property type="match status" value="1"/>
</dbReference>
<dbReference type="Pfam" id="PF13375">
    <property type="entry name" value="RnfC_N"/>
    <property type="match status" value="1"/>
</dbReference>
<feature type="binding site" evidence="8">
    <location>
        <position position="418"/>
    </location>
    <ligand>
        <name>[4Fe-4S] cluster</name>
        <dbReference type="ChEBI" id="CHEBI:49883"/>
        <label>2</label>
    </ligand>
</feature>
<evidence type="ECO:0000256" key="3">
    <source>
        <dbReference type="ARBA" id="ARBA00022723"/>
    </source>
</evidence>
<dbReference type="InterPro" id="IPR019554">
    <property type="entry name" value="Soluble_ligand-bd"/>
</dbReference>
<evidence type="ECO:0000256" key="7">
    <source>
        <dbReference type="ARBA" id="ARBA00023014"/>
    </source>
</evidence>
<feature type="compositionally biased region" description="Basic and acidic residues" evidence="9">
    <location>
        <begin position="619"/>
        <end position="631"/>
    </location>
</feature>
<keyword evidence="2 8" id="KW-0004">4Fe-4S</keyword>
<feature type="compositionally biased region" description="Basic and acidic residues" evidence="9">
    <location>
        <begin position="799"/>
        <end position="808"/>
    </location>
</feature>
<feature type="binding site" evidence="8">
    <location>
        <position position="382"/>
    </location>
    <ligand>
        <name>[4Fe-4S] cluster</name>
        <dbReference type="ChEBI" id="CHEBI:49883"/>
        <label>1</label>
    </ligand>
</feature>
<keyword evidence="7 8" id="KW-0411">Iron-sulfur</keyword>
<protein>
    <recommendedName>
        <fullName evidence="8">Ion-translocating oxidoreductase complex subunit C</fullName>
        <ecNumber evidence="8">7.-.-.-</ecNumber>
    </recommendedName>
    <alternativeName>
        <fullName evidence="8">Rnf electron transport complex subunit C</fullName>
    </alternativeName>
</protein>
<feature type="binding site" evidence="8">
    <location>
        <position position="379"/>
    </location>
    <ligand>
        <name>[4Fe-4S] cluster</name>
        <dbReference type="ChEBI" id="CHEBI:49883"/>
        <label>1</label>
    </ligand>
</feature>
<dbReference type="PANTHER" id="PTHR43034:SF2">
    <property type="entry name" value="ION-TRANSLOCATING OXIDOREDUCTASE COMPLEX SUBUNIT C"/>
    <property type="match status" value="1"/>
</dbReference>
<dbReference type="Pfam" id="PF10531">
    <property type="entry name" value="SLBB"/>
    <property type="match status" value="1"/>
</dbReference>
<comment type="subunit">
    <text evidence="8">The complex is composed of six subunits: RnfA, RnfB, RnfC, RnfD, RnfE and RnfG.</text>
</comment>
<dbReference type="InterPro" id="IPR011538">
    <property type="entry name" value="Nuo51_FMN-bd"/>
</dbReference>
<name>A0ABN8DSW7_9VIBR</name>
<dbReference type="NCBIfam" id="NF003454">
    <property type="entry name" value="PRK05035.1"/>
    <property type="match status" value="1"/>
</dbReference>
<comment type="function">
    <text evidence="8">Part of a membrane-bound complex that couples electron transfer with translocation of ions across the membrane.</text>
</comment>
<reference evidence="11" key="1">
    <citation type="submission" date="2021-11" db="EMBL/GenBank/DDBJ databases">
        <authorList>
            <person name="Rodrigo-Torres L."/>
            <person name="Arahal R. D."/>
            <person name="Lucena T."/>
        </authorList>
    </citation>
    <scope>NUCLEOTIDE SEQUENCE</scope>
    <source>
        <strain evidence="11">CECT 7929</strain>
    </source>
</reference>
<feature type="compositionally biased region" description="Polar residues" evidence="9">
    <location>
        <begin position="574"/>
        <end position="584"/>
    </location>
</feature>
<evidence type="ECO:0000256" key="6">
    <source>
        <dbReference type="ARBA" id="ARBA00023004"/>
    </source>
</evidence>
<feature type="compositionally biased region" description="Low complexity" evidence="9">
    <location>
        <begin position="632"/>
        <end position="642"/>
    </location>
</feature>
<feature type="compositionally biased region" description="Low complexity" evidence="9">
    <location>
        <begin position="673"/>
        <end position="691"/>
    </location>
</feature>
<dbReference type="Pfam" id="PF12838">
    <property type="entry name" value="Fer4_7"/>
    <property type="match status" value="1"/>
</dbReference>
<gene>
    <name evidence="11" type="primary">rsxC</name>
    <name evidence="8" type="synonym">rnfC</name>
    <name evidence="11" type="ORF">VST7929_00918</name>
</gene>
<evidence type="ECO:0000256" key="9">
    <source>
        <dbReference type="SAM" id="MobiDB-lite"/>
    </source>
</evidence>